<keyword evidence="8" id="KW-1185">Reference proteome</keyword>
<dbReference type="GO" id="GO:0022857">
    <property type="term" value="F:transmembrane transporter activity"/>
    <property type="evidence" value="ECO:0007669"/>
    <property type="project" value="InterPro"/>
</dbReference>
<protein>
    <submittedName>
        <fullName evidence="7">Sugar ABC transporter permease</fullName>
    </submittedName>
</protein>
<evidence type="ECO:0000313" key="8">
    <source>
        <dbReference type="Proteomes" id="UP000616114"/>
    </source>
</evidence>
<dbReference type="Pfam" id="PF02653">
    <property type="entry name" value="BPD_transp_2"/>
    <property type="match status" value="1"/>
</dbReference>
<evidence type="ECO:0000256" key="1">
    <source>
        <dbReference type="ARBA" id="ARBA00004651"/>
    </source>
</evidence>
<feature type="transmembrane region" description="Helical" evidence="6">
    <location>
        <begin position="32"/>
        <end position="52"/>
    </location>
</feature>
<feature type="transmembrane region" description="Helical" evidence="6">
    <location>
        <begin position="64"/>
        <end position="87"/>
    </location>
</feature>
<evidence type="ECO:0000256" key="4">
    <source>
        <dbReference type="ARBA" id="ARBA00022989"/>
    </source>
</evidence>
<name>A0A8J2XL46_9MICO</name>
<dbReference type="AlphaFoldDB" id="A0A8J2XL46"/>
<dbReference type="RefSeq" id="WP_188551079.1">
    <property type="nucleotide sequence ID" value="NZ_BMFY01000010.1"/>
</dbReference>
<reference evidence="7" key="2">
    <citation type="submission" date="2020-09" db="EMBL/GenBank/DDBJ databases">
        <authorList>
            <person name="Sun Q."/>
            <person name="Zhou Y."/>
        </authorList>
    </citation>
    <scope>NUCLEOTIDE SEQUENCE</scope>
    <source>
        <strain evidence="7">CGMCC 1.12785</strain>
    </source>
</reference>
<feature type="transmembrane region" description="Helical" evidence="6">
    <location>
        <begin position="258"/>
        <end position="275"/>
    </location>
</feature>
<proteinExistence type="predicted"/>
<gene>
    <name evidence="7" type="ORF">GCM10011333_23380</name>
</gene>
<evidence type="ECO:0000256" key="2">
    <source>
        <dbReference type="ARBA" id="ARBA00022475"/>
    </source>
</evidence>
<dbReference type="GO" id="GO:0005886">
    <property type="term" value="C:plasma membrane"/>
    <property type="evidence" value="ECO:0007669"/>
    <property type="project" value="UniProtKB-SubCell"/>
</dbReference>
<comment type="subcellular location">
    <subcellularLocation>
        <location evidence="1">Cell membrane</location>
        <topology evidence="1">Multi-pass membrane protein</topology>
    </subcellularLocation>
</comment>
<keyword evidence="2" id="KW-1003">Cell membrane</keyword>
<comment type="caution">
    <text evidence="7">The sequence shown here is derived from an EMBL/GenBank/DDBJ whole genome shotgun (WGS) entry which is preliminary data.</text>
</comment>
<evidence type="ECO:0000256" key="3">
    <source>
        <dbReference type="ARBA" id="ARBA00022692"/>
    </source>
</evidence>
<feature type="transmembrane region" description="Helical" evidence="6">
    <location>
        <begin position="282"/>
        <end position="304"/>
    </location>
</feature>
<sequence>MTTATGTETAGRKTPSGGTRPSLGWGWVKDQYPIIILVLLLIVAAFSTDAFFTPRNLTNLVVQVSVIGIVTLAQFMIIVTAGIDISVGSVVALAGVTCAMLYGGQSVVLAILVAVVVGALCGSFTGYLVSFRGLEPFIVTLGMMALARGIVYATTEGSPVTPAAENFRVIATTTIAGVPLIALIWLGLALVIGFLMKRTVFGRRIYAIGSSKDAARASGIPVERTLFLVYMLAGAMVGFAGFLLTARVGAATPTAGNLYELDAIAAVVIGGAALAGGRGRVLGAVVGTLILGVITNLLVLLNVSTYMQDAFRGGLILFAIILTTVSFTRRKRKNAVVPAST</sequence>
<dbReference type="PANTHER" id="PTHR32196:SF72">
    <property type="entry name" value="RIBOSE IMPORT PERMEASE PROTEIN RBSC"/>
    <property type="match status" value="1"/>
</dbReference>
<dbReference type="Proteomes" id="UP000616114">
    <property type="component" value="Unassembled WGS sequence"/>
</dbReference>
<keyword evidence="5 6" id="KW-0472">Membrane</keyword>
<feature type="transmembrane region" description="Helical" evidence="6">
    <location>
        <begin position="107"/>
        <end position="129"/>
    </location>
</feature>
<evidence type="ECO:0000256" key="6">
    <source>
        <dbReference type="SAM" id="Phobius"/>
    </source>
</evidence>
<dbReference type="CDD" id="cd06579">
    <property type="entry name" value="TM_PBP1_transp_AraH_like"/>
    <property type="match status" value="1"/>
</dbReference>
<keyword evidence="3 6" id="KW-0812">Transmembrane</keyword>
<feature type="transmembrane region" description="Helical" evidence="6">
    <location>
        <begin position="136"/>
        <end position="155"/>
    </location>
</feature>
<keyword evidence="4 6" id="KW-1133">Transmembrane helix</keyword>
<dbReference type="PANTHER" id="PTHR32196">
    <property type="entry name" value="ABC TRANSPORTER PERMEASE PROTEIN YPHD-RELATED-RELATED"/>
    <property type="match status" value="1"/>
</dbReference>
<reference evidence="7" key="1">
    <citation type="journal article" date="2014" name="Int. J. Syst. Evol. Microbiol.">
        <title>Complete genome sequence of Corynebacterium casei LMG S-19264T (=DSM 44701T), isolated from a smear-ripened cheese.</title>
        <authorList>
            <consortium name="US DOE Joint Genome Institute (JGI-PGF)"/>
            <person name="Walter F."/>
            <person name="Albersmeier A."/>
            <person name="Kalinowski J."/>
            <person name="Ruckert C."/>
        </authorList>
    </citation>
    <scope>NUCLEOTIDE SEQUENCE</scope>
    <source>
        <strain evidence="7">CGMCC 1.12785</strain>
    </source>
</reference>
<accession>A0A8J2XL46</accession>
<feature type="transmembrane region" description="Helical" evidence="6">
    <location>
        <begin position="175"/>
        <end position="196"/>
    </location>
</feature>
<evidence type="ECO:0000256" key="5">
    <source>
        <dbReference type="ARBA" id="ARBA00023136"/>
    </source>
</evidence>
<feature type="transmembrane region" description="Helical" evidence="6">
    <location>
        <begin position="226"/>
        <end position="246"/>
    </location>
</feature>
<evidence type="ECO:0000313" key="7">
    <source>
        <dbReference type="EMBL" id="GGA19592.1"/>
    </source>
</evidence>
<feature type="transmembrane region" description="Helical" evidence="6">
    <location>
        <begin position="310"/>
        <end position="328"/>
    </location>
</feature>
<organism evidence="7 8">
    <name type="scientific">Sediminivirga luteola</name>
    <dbReference type="NCBI Taxonomy" id="1774748"/>
    <lineage>
        <taxon>Bacteria</taxon>
        <taxon>Bacillati</taxon>
        <taxon>Actinomycetota</taxon>
        <taxon>Actinomycetes</taxon>
        <taxon>Micrococcales</taxon>
        <taxon>Brevibacteriaceae</taxon>
        <taxon>Sediminivirga</taxon>
    </lineage>
</organism>
<dbReference type="InterPro" id="IPR001851">
    <property type="entry name" value="ABC_transp_permease"/>
</dbReference>
<dbReference type="EMBL" id="BMFY01000010">
    <property type="protein sequence ID" value="GGA19592.1"/>
    <property type="molecule type" value="Genomic_DNA"/>
</dbReference>